<keyword evidence="3" id="KW-1185">Reference proteome</keyword>
<protein>
    <submittedName>
        <fullName evidence="2">Uncharacterized protein</fullName>
    </submittedName>
</protein>
<comment type="caution">
    <text evidence="2">The sequence shown here is derived from an EMBL/GenBank/DDBJ whole genome shotgun (WGS) entry which is preliminary data.</text>
</comment>
<dbReference type="EMBL" id="VSWC01000079">
    <property type="protein sequence ID" value="KAA1094465.1"/>
    <property type="molecule type" value="Genomic_DNA"/>
</dbReference>
<dbReference type="InterPro" id="IPR015943">
    <property type="entry name" value="WD40/YVTN_repeat-like_dom_sf"/>
</dbReference>
<dbReference type="Gene3D" id="2.130.10.10">
    <property type="entry name" value="YVTN repeat-like/Quinoprotein amine dehydrogenase"/>
    <property type="match status" value="1"/>
</dbReference>
<evidence type="ECO:0000313" key="4">
    <source>
        <dbReference type="Proteomes" id="UP000325313"/>
    </source>
</evidence>
<dbReference type="AlphaFoldDB" id="A0A5B0RW89"/>
<dbReference type="Proteomes" id="UP000325313">
    <property type="component" value="Unassembled WGS sequence"/>
</dbReference>
<dbReference type="PANTHER" id="PTHR16220:SF0">
    <property type="entry name" value="WD REPEAT-CONTAINING PROTEIN WRAP73"/>
    <property type="match status" value="1"/>
</dbReference>
<name>A0A5B0RW89_PUCGR</name>
<reference evidence="3 4" key="1">
    <citation type="submission" date="2019-05" db="EMBL/GenBank/DDBJ databases">
        <title>Emergence of the Ug99 lineage of the wheat stem rust pathogen through somatic hybridization.</title>
        <authorList>
            <person name="Li F."/>
            <person name="Upadhyaya N.M."/>
            <person name="Sperschneider J."/>
            <person name="Matny O."/>
            <person name="Nguyen-Phuc H."/>
            <person name="Mago R."/>
            <person name="Raley C."/>
            <person name="Miller M.E."/>
            <person name="Silverstein K.A.T."/>
            <person name="Henningsen E."/>
            <person name="Hirsch C.D."/>
            <person name="Visser B."/>
            <person name="Pretorius Z.A."/>
            <person name="Steffenson B.J."/>
            <person name="Schwessinger B."/>
            <person name="Dodds P.N."/>
            <person name="Figueroa M."/>
        </authorList>
    </citation>
    <scope>NUCLEOTIDE SEQUENCE [LARGE SCALE GENOMIC DNA]</scope>
    <source>
        <strain evidence="1">21-0</strain>
        <strain evidence="2 4">Ug99</strain>
    </source>
</reference>
<dbReference type="PANTHER" id="PTHR16220">
    <property type="entry name" value="WD REPEAT PROTEIN 8-RELATED"/>
    <property type="match status" value="1"/>
</dbReference>
<organism evidence="2 4">
    <name type="scientific">Puccinia graminis f. sp. tritici</name>
    <dbReference type="NCBI Taxonomy" id="56615"/>
    <lineage>
        <taxon>Eukaryota</taxon>
        <taxon>Fungi</taxon>
        <taxon>Dikarya</taxon>
        <taxon>Basidiomycota</taxon>
        <taxon>Pucciniomycotina</taxon>
        <taxon>Pucciniomycetes</taxon>
        <taxon>Pucciniales</taxon>
        <taxon>Pucciniaceae</taxon>
        <taxon>Puccinia</taxon>
    </lineage>
</organism>
<dbReference type="InterPro" id="IPR052778">
    <property type="entry name" value="Centrosome-WD_assoc"/>
</dbReference>
<dbReference type="EMBL" id="VDEP01000138">
    <property type="protein sequence ID" value="KAA1129123.1"/>
    <property type="molecule type" value="Genomic_DNA"/>
</dbReference>
<dbReference type="GO" id="GO:0005815">
    <property type="term" value="C:microtubule organizing center"/>
    <property type="evidence" value="ECO:0007669"/>
    <property type="project" value="TreeGrafter"/>
</dbReference>
<dbReference type="OrthoDB" id="308690at2759"/>
<dbReference type="GO" id="GO:1990810">
    <property type="term" value="P:microtubule anchoring at mitotic spindle pole body"/>
    <property type="evidence" value="ECO:0007669"/>
    <property type="project" value="TreeGrafter"/>
</dbReference>
<accession>A0A5B0RW89</accession>
<proteinExistence type="predicted"/>
<dbReference type="SUPFAM" id="SSF82171">
    <property type="entry name" value="DPP6 N-terminal domain-like"/>
    <property type="match status" value="1"/>
</dbReference>
<dbReference type="GO" id="GO:1990811">
    <property type="term" value="C:MWP complex"/>
    <property type="evidence" value="ECO:0007669"/>
    <property type="project" value="TreeGrafter"/>
</dbReference>
<evidence type="ECO:0000313" key="3">
    <source>
        <dbReference type="Proteomes" id="UP000324748"/>
    </source>
</evidence>
<evidence type="ECO:0000313" key="2">
    <source>
        <dbReference type="EMBL" id="KAA1129123.1"/>
    </source>
</evidence>
<evidence type="ECO:0000313" key="1">
    <source>
        <dbReference type="EMBL" id="KAA1094465.1"/>
    </source>
</evidence>
<dbReference type="Proteomes" id="UP000324748">
    <property type="component" value="Unassembled WGS sequence"/>
</dbReference>
<sequence length="197" mass="21360">MNYFFVAHFASNNALVEVEPINVLPSPLKPDFSKPNPTIGIKEIEWSPKGDYMAVRNDALPTAVFIFSFRSGSSSSQSAHLDSAHTQSTVPLRPRLSSVLHFSTSVRCLQWHPTQTQLVLVCATSAVYSWLPVRPGLTPSSLDASQSGDYCEGIGVPAGIPFNATSIQWNPSGDIMLISDKATFCLAFPVSEDAENT</sequence>
<gene>
    <name evidence="1" type="ORF">PGT21_022318</name>
    <name evidence="2" type="ORF">PGTUg99_030531</name>
</gene>